<dbReference type="Proteomes" id="UP000003915">
    <property type="component" value="Unassembled WGS sequence"/>
</dbReference>
<name>A0A6C8GZL9_SALET</name>
<keyword evidence="1" id="KW-0812">Transmembrane</keyword>
<feature type="transmembrane region" description="Helical" evidence="1">
    <location>
        <begin position="6"/>
        <end position="29"/>
    </location>
</feature>
<reference evidence="2 3" key="1">
    <citation type="journal article" date="2011" name="BMC Genomics">
        <title>Genome sequencing reveals diversification of virulence factor content and possible host adaptation in distinct subpopulations of Salmonella enterica.</title>
        <authorList>
            <person name="den Bakker H.C."/>
            <person name="Moreno Switt A.I."/>
            <person name="Govoni G."/>
            <person name="Cummings C.A."/>
            <person name="Ranieri M.L."/>
            <person name="Degoricija L."/>
            <person name="Hoelzer K."/>
            <person name="Rodriguez-Rivera L.D."/>
            <person name="Brown S."/>
            <person name="Bolchacova E."/>
            <person name="Furtado M.R."/>
            <person name="Wiedmann M."/>
        </authorList>
    </citation>
    <scope>NUCLEOTIDE SEQUENCE [LARGE SCALE GENOMIC DNA]</scope>
    <source>
        <strain evidence="2 3">R8-3404</strain>
    </source>
</reference>
<keyword evidence="1" id="KW-1133">Transmembrane helix</keyword>
<sequence>MSQKYNYLFYYGWLLTQVILFSTFVMLIIKVKRNIMQDICRELPEYN</sequence>
<accession>A0A6C8GZL9</accession>
<protein>
    <submittedName>
        <fullName evidence="2">Uncharacterized protein</fullName>
    </submittedName>
</protein>
<evidence type="ECO:0000256" key="1">
    <source>
        <dbReference type="SAM" id="Phobius"/>
    </source>
</evidence>
<proteinExistence type="predicted"/>
<keyword evidence="1" id="KW-0472">Membrane</keyword>
<organism evidence="2 3">
    <name type="scientific">Salmonella enterica subsp. enterica serovar Uganda str. R8-3404</name>
    <dbReference type="NCBI Taxonomy" id="913083"/>
    <lineage>
        <taxon>Bacteria</taxon>
        <taxon>Pseudomonadati</taxon>
        <taxon>Pseudomonadota</taxon>
        <taxon>Gammaproteobacteria</taxon>
        <taxon>Enterobacterales</taxon>
        <taxon>Enterobacteriaceae</taxon>
        <taxon>Salmonella</taxon>
    </lineage>
</organism>
<evidence type="ECO:0000313" key="3">
    <source>
        <dbReference type="Proteomes" id="UP000003915"/>
    </source>
</evidence>
<evidence type="ECO:0000313" key="2">
    <source>
        <dbReference type="EMBL" id="EHC89909.1"/>
    </source>
</evidence>
<dbReference type="EMBL" id="AFCV01000864">
    <property type="protein sequence ID" value="EHC89909.1"/>
    <property type="molecule type" value="Genomic_DNA"/>
</dbReference>
<gene>
    <name evidence="2" type="ORF">LTSEUGA_3406</name>
</gene>
<dbReference type="AlphaFoldDB" id="A0A6C8GZL9"/>
<comment type="caution">
    <text evidence="2">The sequence shown here is derived from an EMBL/GenBank/DDBJ whole genome shotgun (WGS) entry which is preliminary data.</text>
</comment>